<evidence type="ECO:0000259" key="1">
    <source>
        <dbReference type="Pfam" id="PF05057"/>
    </source>
</evidence>
<dbReference type="Proteomes" id="UP000679312">
    <property type="component" value="Chromosome"/>
</dbReference>
<dbReference type="SUPFAM" id="SSF53474">
    <property type="entry name" value="alpha/beta-Hydrolases"/>
    <property type="match status" value="1"/>
</dbReference>
<dbReference type="Pfam" id="PF05057">
    <property type="entry name" value="DUF676"/>
    <property type="match status" value="1"/>
</dbReference>
<dbReference type="AlphaFoldDB" id="A0ABD7EPM9"/>
<dbReference type="RefSeq" id="WP_215801304.1">
    <property type="nucleotide sequence ID" value="NZ_CP053881.1"/>
</dbReference>
<sequence>MTDAADKSPSSWQLSDIRELAQLLSQALPATVQITEAVHQAVLGGMGIKGREKGKTAGLTGLIYKGVHGAANSLGSGINGLLARLPLPTQPSVAETPKRAALLATLNGVLGDKLVEQQNALATPMTLLYQGKPLDWQTMPADLPHTGRVLLMIHGLCMNDLQWHTSYQGKSVNHGEAVARKLGYLPLYLRYNSGLSIASNGQALALQLEDLCDQWPGAIKQLSVLAYSMGGLVIRSACHYAQTHSLRWPKRLRHLIFLGTPHHGAPLESAGHWLEQLLPVTPYSMPFVKLTRIRSQGIRDLRHGKVIDASRNNRERTIGRDPRQPLPLPSGVACFAIAGTTSAKRTLLAERLIGDGLVPLRSALGLHRERAHQLDFPPEHTLIAYRTTHMALLGSPEVGAQLLDWLDDAR</sequence>
<dbReference type="EMBL" id="CP053881">
    <property type="protein sequence ID" value="QWL62960.1"/>
    <property type="molecule type" value="Genomic_DNA"/>
</dbReference>
<evidence type="ECO:0000313" key="2">
    <source>
        <dbReference type="EMBL" id="QWL62960.1"/>
    </source>
</evidence>
<accession>A0ABD7EPM9</accession>
<gene>
    <name evidence="2" type="ORF">HQ399_12220</name>
</gene>
<keyword evidence="2" id="KW-0378">Hydrolase</keyword>
<reference evidence="2 3" key="1">
    <citation type="journal article" date="2021" name="Front. Microbiol.">
        <title>Prevalence and Genetic Analysis of Chromosomal mcr-3/7 in Aeromonas From U.S. Animal-Derived Samples.</title>
        <authorList>
            <person name="Wang Y."/>
            <person name="Hou N."/>
            <person name="Rasooly R."/>
            <person name="Gu Y."/>
            <person name="He X."/>
        </authorList>
    </citation>
    <scope>NUCLEOTIDE SEQUENCE [LARGE SCALE GENOMIC DNA]</scope>
    <source>
        <strain evidence="2 3">4608</strain>
    </source>
</reference>
<protein>
    <submittedName>
        <fullName evidence="2">Alpha/beta hydrolase</fullName>
    </submittedName>
</protein>
<organism evidence="2 3">
    <name type="scientific">Aeromonas jandaei</name>
    <dbReference type="NCBI Taxonomy" id="650"/>
    <lineage>
        <taxon>Bacteria</taxon>
        <taxon>Pseudomonadati</taxon>
        <taxon>Pseudomonadota</taxon>
        <taxon>Gammaproteobacteria</taxon>
        <taxon>Aeromonadales</taxon>
        <taxon>Aeromonadaceae</taxon>
        <taxon>Aeromonas</taxon>
    </lineage>
</organism>
<dbReference type="InterPro" id="IPR007751">
    <property type="entry name" value="DUF676_lipase-like"/>
</dbReference>
<feature type="domain" description="DUF676" evidence="1">
    <location>
        <begin position="151"/>
        <end position="271"/>
    </location>
</feature>
<proteinExistence type="predicted"/>
<name>A0ABD7EPM9_AERJA</name>
<dbReference type="GO" id="GO:0016787">
    <property type="term" value="F:hydrolase activity"/>
    <property type="evidence" value="ECO:0007669"/>
    <property type="project" value="UniProtKB-KW"/>
</dbReference>
<dbReference type="Gene3D" id="3.40.50.1820">
    <property type="entry name" value="alpha/beta hydrolase"/>
    <property type="match status" value="1"/>
</dbReference>
<evidence type="ECO:0000313" key="3">
    <source>
        <dbReference type="Proteomes" id="UP000679312"/>
    </source>
</evidence>
<dbReference type="InterPro" id="IPR029058">
    <property type="entry name" value="AB_hydrolase_fold"/>
</dbReference>